<evidence type="ECO:0000256" key="3">
    <source>
        <dbReference type="ARBA" id="ARBA00022491"/>
    </source>
</evidence>
<dbReference type="InParanoid" id="D8THI4"/>
<evidence type="ECO:0000313" key="10">
    <source>
        <dbReference type="Proteomes" id="UP000001058"/>
    </source>
</evidence>
<dbReference type="Proteomes" id="UP000001058">
    <property type="component" value="Unassembled WGS sequence"/>
</dbReference>
<comment type="subcellular location">
    <subcellularLocation>
        <location evidence="1">Nucleus</location>
    </subcellularLocation>
</comment>
<evidence type="ECO:0000259" key="8">
    <source>
        <dbReference type="Pfam" id="PF13867"/>
    </source>
</evidence>
<dbReference type="InterPro" id="IPR025718">
    <property type="entry name" value="SAP30_Sin3-bd"/>
</dbReference>
<dbReference type="Pfam" id="PF13867">
    <property type="entry name" value="SAP30_Sin3_bdg"/>
    <property type="match status" value="1"/>
</dbReference>
<proteinExistence type="inferred from homology"/>
<dbReference type="GO" id="GO:0005634">
    <property type="term" value="C:nucleus"/>
    <property type="evidence" value="ECO:0007669"/>
    <property type="project" value="UniProtKB-SubCell"/>
</dbReference>
<dbReference type="KEGG" id="vcn:VOLCADRAFT_120172"/>
<evidence type="ECO:0000256" key="2">
    <source>
        <dbReference type="ARBA" id="ARBA00006283"/>
    </source>
</evidence>
<gene>
    <name evidence="9" type="ORF">VOLCADRAFT_120172</name>
</gene>
<sequence length="95" mass="10494">MDQNAPARKRTGPGPTPLNLRPRVNFGKLDIASLRRYSRVHKLVGVPQTATKDQLVAAVTRHFAAQVVNDELKVIAAFVTAVQRRQSLAQQPGRK</sequence>
<dbReference type="EMBL" id="GL378323">
    <property type="protein sequence ID" value="EFJ53076.1"/>
    <property type="molecule type" value="Genomic_DNA"/>
</dbReference>
<keyword evidence="10" id="KW-1185">Reference proteome</keyword>
<dbReference type="AlphaFoldDB" id="D8THI4"/>
<comment type="similarity">
    <text evidence="2">Belongs to the SAP30 family.</text>
</comment>
<feature type="domain" description="Histone deacetylase complex subunit SAP30 Sin3 binding" evidence="8">
    <location>
        <begin position="29"/>
        <end position="82"/>
    </location>
</feature>
<dbReference type="InterPro" id="IPR038291">
    <property type="entry name" value="SAP30_C_sf"/>
</dbReference>
<keyword evidence="6" id="KW-0539">Nucleus</keyword>
<dbReference type="PANTHER" id="PTHR13286">
    <property type="entry name" value="SAP30"/>
    <property type="match status" value="1"/>
</dbReference>
<feature type="region of interest" description="Disordered" evidence="7">
    <location>
        <begin position="1"/>
        <end position="22"/>
    </location>
</feature>
<dbReference type="GeneID" id="9622007"/>
<evidence type="ECO:0000256" key="1">
    <source>
        <dbReference type="ARBA" id="ARBA00004123"/>
    </source>
</evidence>
<evidence type="ECO:0000313" key="9">
    <source>
        <dbReference type="EMBL" id="EFJ53076.1"/>
    </source>
</evidence>
<dbReference type="OrthoDB" id="510958at2759"/>
<evidence type="ECO:0000256" key="7">
    <source>
        <dbReference type="SAM" id="MobiDB-lite"/>
    </source>
</evidence>
<protein>
    <recommendedName>
        <fullName evidence="8">Histone deacetylase complex subunit SAP30 Sin3 binding domain-containing protein</fullName>
    </recommendedName>
</protein>
<evidence type="ECO:0000256" key="4">
    <source>
        <dbReference type="ARBA" id="ARBA00023015"/>
    </source>
</evidence>
<evidence type="ECO:0000256" key="5">
    <source>
        <dbReference type="ARBA" id="ARBA00023163"/>
    </source>
</evidence>
<keyword evidence="4" id="KW-0805">Transcription regulation</keyword>
<dbReference type="Gene3D" id="6.10.160.20">
    <property type="match status" value="1"/>
</dbReference>
<dbReference type="InterPro" id="IPR024145">
    <property type="entry name" value="His_deAcase_SAP30/SAP30L"/>
</dbReference>
<dbReference type="RefSeq" id="XP_002946081.1">
    <property type="nucleotide sequence ID" value="XM_002946035.1"/>
</dbReference>
<organism evidence="10">
    <name type="scientific">Volvox carteri f. nagariensis</name>
    <dbReference type="NCBI Taxonomy" id="3068"/>
    <lineage>
        <taxon>Eukaryota</taxon>
        <taxon>Viridiplantae</taxon>
        <taxon>Chlorophyta</taxon>
        <taxon>core chlorophytes</taxon>
        <taxon>Chlorophyceae</taxon>
        <taxon>CS clade</taxon>
        <taxon>Chlamydomonadales</taxon>
        <taxon>Volvocaceae</taxon>
        <taxon>Volvox</taxon>
    </lineage>
</organism>
<name>D8THI4_VOLCA</name>
<evidence type="ECO:0000256" key="6">
    <source>
        <dbReference type="ARBA" id="ARBA00023242"/>
    </source>
</evidence>
<keyword evidence="3" id="KW-0678">Repressor</keyword>
<reference evidence="9 10" key="1">
    <citation type="journal article" date="2010" name="Science">
        <title>Genomic analysis of organismal complexity in the multicellular green alga Volvox carteri.</title>
        <authorList>
            <person name="Prochnik S.E."/>
            <person name="Umen J."/>
            <person name="Nedelcu A.M."/>
            <person name="Hallmann A."/>
            <person name="Miller S.M."/>
            <person name="Nishii I."/>
            <person name="Ferris P."/>
            <person name="Kuo A."/>
            <person name="Mitros T."/>
            <person name="Fritz-Laylin L.K."/>
            <person name="Hellsten U."/>
            <person name="Chapman J."/>
            <person name="Simakov O."/>
            <person name="Rensing S.A."/>
            <person name="Terry A."/>
            <person name="Pangilinan J."/>
            <person name="Kapitonov V."/>
            <person name="Jurka J."/>
            <person name="Salamov A."/>
            <person name="Shapiro H."/>
            <person name="Schmutz J."/>
            <person name="Grimwood J."/>
            <person name="Lindquist E."/>
            <person name="Lucas S."/>
            <person name="Grigoriev I.V."/>
            <person name="Schmitt R."/>
            <person name="Kirk D."/>
            <person name="Rokhsar D.S."/>
        </authorList>
    </citation>
    <scope>NUCLEOTIDE SEQUENCE [LARGE SCALE GENOMIC DNA]</scope>
    <source>
        <strain evidence="10">f. Nagariensis / Eve</strain>
    </source>
</reference>
<keyword evidence="5" id="KW-0804">Transcription</keyword>
<accession>D8THI4</accession>